<evidence type="ECO:0000259" key="6">
    <source>
        <dbReference type="Pfam" id="PF08245"/>
    </source>
</evidence>
<dbReference type="InterPro" id="IPR036565">
    <property type="entry name" value="Mur-like_cat_sf"/>
</dbReference>
<dbReference type="SUPFAM" id="SSF53623">
    <property type="entry name" value="MurD-like peptide ligases, catalytic domain"/>
    <property type="match status" value="1"/>
</dbReference>
<dbReference type="InterPro" id="IPR004101">
    <property type="entry name" value="Mur_ligase_C"/>
</dbReference>
<keyword evidence="3" id="KW-0547">Nucleotide-binding</keyword>
<dbReference type="InterPro" id="IPR036615">
    <property type="entry name" value="Mur_ligase_C_dom_sf"/>
</dbReference>
<evidence type="ECO:0000256" key="2">
    <source>
        <dbReference type="ARBA" id="ARBA00022598"/>
    </source>
</evidence>
<dbReference type="Pfam" id="PF02875">
    <property type="entry name" value="Mur_ligase_C"/>
    <property type="match status" value="1"/>
</dbReference>
<dbReference type="Gene3D" id="3.40.1190.10">
    <property type="entry name" value="Mur-like, catalytic domain"/>
    <property type="match status" value="1"/>
</dbReference>
<sequence length="739" mass="84644">MKITSIKVYEGNNIKRRKRIIRITIENSHDRQINRYLKSYFRLSFLLGFKEKLIDIEIKNNVYNVWVTYSQEEVSKYLLSNISYDMDNAEKITDKADNLVKKGFLYDTVKAFREKNIPVIEINEDLFQIGYCKNSIIIGRNFQSYENMVKVEVSRNRKTLWQFLRYSHIPKVEGKVLYSIEEIKEIEDFKYPINLRNIDKTSDIKITISDKEELNRVLDNMMKMYTRAFVYSGTVSYRIICYKGEVLLILKKENGYKVIEISDRTLEMLEIVETINKLKAFCKIVYKSIAIEFMYIDIIEDTELKVADLGSVFDVGEEIKEVKDKIINSFIECMINDGVGVIPIFSVTGTNGKTTTSRVISFILNKIGYKSALTSTGGIFIDGQKVRNGDTTGFLSAREVLTDRNVEAAVMETARGGIYRNGLGYERAKAAVITSISEDHIGMDGIKDIKDLMDIKTIILDELDDSGKIVVKAQKELLPYISQRKNVCLYNIEKNEMIKEHINNQGEAFYVEDEYIVHNINNVEKRILDIKDIPFTYCGFSKGNTLNIMAAIASVSTVFNEMNKLGDILKELKCDLYFNPGRQNIIELEGFKLILDYGHNSEAFNEVLSIAKSLKPSRLTAIIAAPGDRMDKYIKELGTVSARFCNHIIIREQEDLRGRNQGESAALIKQGIIEEGFDEKEIEIIYKEEEALVHAMERAVEGEVVVLFTQCLDVIIPTINGYLEKLGQMSIAKDLDFSH</sequence>
<feature type="domain" description="Mur ligase C-terminal" evidence="5">
    <location>
        <begin position="581"/>
        <end position="708"/>
    </location>
</feature>
<dbReference type="PANTHER" id="PTHR23135">
    <property type="entry name" value="MUR LIGASE FAMILY MEMBER"/>
    <property type="match status" value="1"/>
</dbReference>
<dbReference type="SUPFAM" id="SSF53244">
    <property type="entry name" value="MurD-like peptide ligases, peptide-binding domain"/>
    <property type="match status" value="1"/>
</dbReference>
<protein>
    <recommendedName>
        <fullName evidence="9">Cyanophycin synthetase</fullName>
    </recommendedName>
</protein>
<dbReference type="Pfam" id="PF08245">
    <property type="entry name" value="Mur_ligase_M"/>
    <property type="match status" value="1"/>
</dbReference>
<dbReference type="RefSeq" id="WP_202748601.1">
    <property type="nucleotide sequence ID" value="NZ_JAESWC010000002.1"/>
</dbReference>
<dbReference type="PROSITE" id="PS01011">
    <property type="entry name" value="FOLYLPOLYGLU_SYNT_1"/>
    <property type="match status" value="1"/>
</dbReference>
<evidence type="ECO:0000256" key="1">
    <source>
        <dbReference type="ARBA" id="ARBA00004752"/>
    </source>
</evidence>
<comment type="pathway">
    <text evidence="1">Cell wall biogenesis; peptidoglycan biosynthesis.</text>
</comment>
<dbReference type="InterPro" id="IPR018109">
    <property type="entry name" value="Folylpolyglutamate_synth_CS"/>
</dbReference>
<feature type="domain" description="Mur ligase central" evidence="6">
    <location>
        <begin position="347"/>
        <end position="554"/>
    </location>
</feature>
<accession>A0ABS1TB89</accession>
<dbReference type="InterPro" id="IPR013221">
    <property type="entry name" value="Mur_ligase_cen"/>
</dbReference>
<dbReference type="Proteomes" id="UP000632377">
    <property type="component" value="Unassembled WGS sequence"/>
</dbReference>
<proteinExistence type="predicted"/>
<keyword evidence="4" id="KW-0067">ATP-binding</keyword>
<dbReference type="Gene3D" id="3.90.190.20">
    <property type="entry name" value="Mur ligase, C-terminal domain"/>
    <property type="match status" value="1"/>
</dbReference>
<evidence type="ECO:0008006" key="9">
    <source>
        <dbReference type="Google" id="ProtNLM"/>
    </source>
</evidence>
<dbReference type="PANTHER" id="PTHR23135:SF18">
    <property type="entry name" value="CYANOPHYCIN SYNTHETASE"/>
    <property type="match status" value="1"/>
</dbReference>
<gene>
    <name evidence="7" type="ORF">JK636_09635</name>
</gene>
<evidence type="ECO:0000256" key="3">
    <source>
        <dbReference type="ARBA" id="ARBA00022741"/>
    </source>
</evidence>
<evidence type="ECO:0000313" key="7">
    <source>
        <dbReference type="EMBL" id="MBL4936022.1"/>
    </source>
</evidence>
<reference evidence="7 8" key="1">
    <citation type="submission" date="2021-01" db="EMBL/GenBank/DDBJ databases">
        <title>Genome public.</title>
        <authorList>
            <person name="Liu C."/>
            <person name="Sun Q."/>
        </authorList>
    </citation>
    <scope>NUCLEOTIDE SEQUENCE [LARGE SCALE GENOMIC DNA]</scope>
    <source>
        <strain evidence="7 8">YIM B02515</strain>
    </source>
</reference>
<name>A0ABS1TB89_9CLOT</name>
<dbReference type="EMBL" id="JAESWC010000002">
    <property type="protein sequence ID" value="MBL4936022.1"/>
    <property type="molecule type" value="Genomic_DNA"/>
</dbReference>
<evidence type="ECO:0000259" key="5">
    <source>
        <dbReference type="Pfam" id="PF02875"/>
    </source>
</evidence>
<organism evidence="7 8">
    <name type="scientific">Clostridium rhizosphaerae</name>
    <dbReference type="NCBI Taxonomy" id="2803861"/>
    <lineage>
        <taxon>Bacteria</taxon>
        <taxon>Bacillati</taxon>
        <taxon>Bacillota</taxon>
        <taxon>Clostridia</taxon>
        <taxon>Eubacteriales</taxon>
        <taxon>Clostridiaceae</taxon>
        <taxon>Clostridium</taxon>
    </lineage>
</organism>
<evidence type="ECO:0000313" key="8">
    <source>
        <dbReference type="Proteomes" id="UP000632377"/>
    </source>
</evidence>
<keyword evidence="8" id="KW-1185">Reference proteome</keyword>
<keyword evidence="2" id="KW-0436">Ligase</keyword>
<comment type="caution">
    <text evidence="7">The sequence shown here is derived from an EMBL/GenBank/DDBJ whole genome shotgun (WGS) entry which is preliminary data.</text>
</comment>
<evidence type="ECO:0000256" key="4">
    <source>
        <dbReference type="ARBA" id="ARBA00022840"/>
    </source>
</evidence>